<evidence type="ECO:0000259" key="3">
    <source>
        <dbReference type="SMART" id="SM00822"/>
    </source>
</evidence>
<dbReference type="InterPro" id="IPR036291">
    <property type="entry name" value="NAD(P)-bd_dom_sf"/>
</dbReference>
<dbReference type="SUPFAM" id="SSF51735">
    <property type="entry name" value="NAD(P)-binding Rossmann-fold domains"/>
    <property type="match status" value="1"/>
</dbReference>
<dbReference type="PANTHER" id="PTHR24321:SF15">
    <property type="entry name" value="OXIDOREDUCTASE UCPA"/>
    <property type="match status" value="1"/>
</dbReference>
<dbReference type="PRINTS" id="PR00081">
    <property type="entry name" value="GDHRDH"/>
</dbReference>
<accession>A0ABT0NSA4</accession>
<dbReference type="InterPro" id="IPR057326">
    <property type="entry name" value="KR_dom"/>
</dbReference>
<keyword evidence="2 4" id="KW-0560">Oxidoreductase</keyword>
<dbReference type="InterPro" id="IPR020904">
    <property type="entry name" value="Sc_DH/Rdtase_CS"/>
</dbReference>
<dbReference type="GO" id="GO:0047936">
    <property type="term" value="F:glucose 1-dehydrogenase [NAD(P)+] activity"/>
    <property type="evidence" value="ECO:0007669"/>
    <property type="project" value="UniProtKB-EC"/>
</dbReference>
<evidence type="ECO:0000313" key="4">
    <source>
        <dbReference type="EMBL" id="MCL3994335.1"/>
    </source>
</evidence>
<reference evidence="4 5" key="1">
    <citation type="submission" date="2022-05" db="EMBL/GenBank/DDBJ databases">
        <title>Genome Resource of Streptomyces lavenduligriseus GA1-1, a Strain with Broad-Spectrum Antifungal Activity against Phytopathogenic Fungi.</title>
        <authorList>
            <person name="Qi D."/>
        </authorList>
    </citation>
    <scope>NUCLEOTIDE SEQUENCE [LARGE SCALE GENOMIC DNA]</scope>
    <source>
        <strain evidence="4 5">GA1-1</strain>
    </source>
</reference>
<evidence type="ECO:0000256" key="2">
    <source>
        <dbReference type="ARBA" id="ARBA00023002"/>
    </source>
</evidence>
<dbReference type="PROSITE" id="PS00061">
    <property type="entry name" value="ADH_SHORT"/>
    <property type="match status" value="1"/>
</dbReference>
<dbReference type="EMBL" id="JAMCCK010000018">
    <property type="protein sequence ID" value="MCL3994335.1"/>
    <property type="molecule type" value="Genomic_DNA"/>
</dbReference>
<dbReference type="EC" id="1.1.1.47" evidence="4"/>
<dbReference type="NCBIfam" id="NF005559">
    <property type="entry name" value="PRK07231.1"/>
    <property type="match status" value="1"/>
</dbReference>
<dbReference type="InterPro" id="IPR002347">
    <property type="entry name" value="SDR_fam"/>
</dbReference>
<dbReference type="SMART" id="SM00822">
    <property type="entry name" value="PKS_KR"/>
    <property type="match status" value="1"/>
</dbReference>
<proteinExistence type="inferred from homology"/>
<evidence type="ECO:0000256" key="1">
    <source>
        <dbReference type="ARBA" id="ARBA00006484"/>
    </source>
</evidence>
<dbReference type="RefSeq" id="WP_249459193.1">
    <property type="nucleotide sequence ID" value="NZ_JAMCCK010000018.1"/>
</dbReference>
<gene>
    <name evidence="4" type="ORF">M4438_12505</name>
</gene>
<organism evidence="4 5">
    <name type="scientific">Streptomyces lavenduligriseus</name>
    <dbReference type="NCBI Taxonomy" id="67315"/>
    <lineage>
        <taxon>Bacteria</taxon>
        <taxon>Bacillati</taxon>
        <taxon>Actinomycetota</taxon>
        <taxon>Actinomycetes</taxon>
        <taxon>Kitasatosporales</taxon>
        <taxon>Streptomycetaceae</taxon>
        <taxon>Streptomyces</taxon>
    </lineage>
</organism>
<comment type="caution">
    <text evidence="4">The sequence shown here is derived from an EMBL/GenBank/DDBJ whole genome shotgun (WGS) entry which is preliminary data.</text>
</comment>
<dbReference type="PRINTS" id="PR00080">
    <property type="entry name" value="SDRFAMILY"/>
</dbReference>
<dbReference type="PANTHER" id="PTHR24321">
    <property type="entry name" value="DEHYDROGENASES, SHORT CHAIN"/>
    <property type="match status" value="1"/>
</dbReference>
<dbReference type="CDD" id="cd05233">
    <property type="entry name" value="SDR_c"/>
    <property type="match status" value="1"/>
</dbReference>
<dbReference type="Pfam" id="PF13561">
    <property type="entry name" value="adh_short_C2"/>
    <property type="match status" value="1"/>
</dbReference>
<sequence length="253" mass="26113">MTDRFTGKVALVTGGGSGIGRATAVAFAREGATVVVAGRTSDRLVETVELIEKDGGEASWATADIAVEAEVEALVRTVVERHGGLDIAVNNAGYLPEPAGLAELAEDVFEQTLQINLLGTWRSMKHEIRHMRAHGGGVIVNVGSVVGAHLTIPGAGAYGASKAAVAALGRSAAREYAADGIRVNTLSPSSMDTPMSLLENETPEERVERAKGMFPLGRIGSLEEGAAAVLYLASPESGFALGHDLVIDGGITA</sequence>
<dbReference type="Gene3D" id="3.40.50.720">
    <property type="entry name" value="NAD(P)-binding Rossmann-like Domain"/>
    <property type="match status" value="1"/>
</dbReference>
<name>A0ABT0NSA4_9ACTN</name>
<feature type="domain" description="Ketoreductase" evidence="3">
    <location>
        <begin position="8"/>
        <end position="184"/>
    </location>
</feature>
<evidence type="ECO:0000313" key="5">
    <source>
        <dbReference type="Proteomes" id="UP001202052"/>
    </source>
</evidence>
<keyword evidence="5" id="KW-1185">Reference proteome</keyword>
<comment type="similarity">
    <text evidence="1">Belongs to the short-chain dehydrogenases/reductases (SDR) family.</text>
</comment>
<protein>
    <submittedName>
        <fullName evidence="4">Glucose 1-dehydrogenase</fullName>
        <ecNumber evidence="4">1.1.1.47</ecNumber>
    </submittedName>
</protein>
<dbReference type="Proteomes" id="UP001202052">
    <property type="component" value="Unassembled WGS sequence"/>
</dbReference>